<reference evidence="10" key="1">
    <citation type="journal article" date="2023" name="G3 (Bethesda)">
        <title>Whole genome assemblies of Zophobas morio and Tenebrio molitor.</title>
        <authorList>
            <person name="Kaur S."/>
            <person name="Stinson S.A."/>
            <person name="diCenzo G.C."/>
        </authorList>
    </citation>
    <scope>NUCLEOTIDE SEQUENCE</scope>
    <source>
        <strain evidence="10">QUZm001</strain>
    </source>
</reference>
<organism evidence="10 11">
    <name type="scientific">Zophobas morio</name>
    <dbReference type="NCBI Taxonomy" id="2755281"/>
    <lineage>
        <taxon>Eukaryota</taxon>
        <taxon>Metazoa</taxon>
        <taxon>Ecdysozoa</taxon>
        <taxon>Arthropoda</taxon>
        <taxon>Hexapoda</taxon>
        <taxon>Insecta</taxon>
        <taxon>Pterygota</taxon>
        <taxon>Neoptera</taxon>
        <taxon>Endopterygota</taxon>
        <taxon>Coleoptera</taxon>
        <taxon>Polyphaga</taxon>
        <taxon>Cucujiformia</taxon>
        <taxon>Tenebrionidae</taxon>
        <taxon>Zophobas</taxon>
    </lineage>
</organism>
<dbReference type="GO" id="GO:0042826">
    <property type="term" value="F:histone deacetylase binding"/>
    <property type="evidence" value="ECO:0007669"/>
    <property type="project" value="TreeGrafter"/>
</dbReference>
<dbReference type="InterPro" id="IPR052097">
    <property type="entry name" value="SET-MYND_domain_protein"/>
</dbReference>
<keyword evidence="4" id="KW-0479">Metal-binding</keyword>
<dbReference type="InterPro" id="IPR011990">
    <property type="entry name" value="TPR-like_helical_dom_sf"/>
</dbReference>
<comment type="caution">
    <text evidence="10">The sequence shown here is derived from an EMBL/GenBank/DDBJ whole genome shotgun (WGS) entry which is preliminary data.</text>
</comment>
<evidence type="ECO:0000256" key="5">
    <source>
        <dbReference type="ARBA" id="ARBA00022771"/>
    </source>
</evidence>
<dbReference type="SUPFAM" id="SSF48452">
    <property type="entry name" value="TPR-like"/>
    <property type="match status" value="1"/>
</dbReference>
<keyword evidence="11" id="KW-1185">Reference proteome</keyword>
<dbReference type="GO" id="GO:0032259">
    <property type="term" value="P:methylation"/>
    <property type="evidence" value="ECO:0007669"/>
    <property type="project" value="UniProtKB-KW"/>
</dbReference>
<evidence type="ECO:0000259" key="9">
    <source>
        <dbReference type="PROSITE" id="PS50865"/>
    </source>
</evidence>
<dbReference type="PANTHER" id="PTHR46165">
    <property type="entry name" value="SET AND MYND DOMAIN-CONTAINING PROTEIN 4"/>
    <property type="match status" value="1"/>
</dbReference>
<evidence type="ECO:0000256" key="1">
    <source>
        <dbReference type="ARBA" id="ARBA00022603"/>
    </source>
</evidence>
<dbReference type="Pfam" id="PF00856">
    <property type="entry name" value="SET"/>
    <property type="match status" value="1"/>
</dbReference>
<dbReference type="PANTHER" id="PTHR46165:SF6">
    <property type="entry name" value="SET AND MYND DOMAIN-CONTAINING PROTEIN 4-LIKE PROTEIN"/>
    <property type="match status" value="1"/>
</dbReference>
<dbReference type="InterPro" id="IPR002893">
    <property type="entry name" value="Znf_MYND"/>
</dbReference>
<evidence type="ECO:0000313" key="11">
    <source>
        <dbReference type="Proteomes" id="UP001168821"/>
    </source>
</evidence>
<sequence>MDGAKEVTDEKIRTKDNIVAYETILKERVFEEFGETDTFTQQFEALTTNPERVTYMYDNMVRYDLLKGRYWKDLKNEQAARRHKKKGDNNFARGDIPSALKHFTRCLMKAETDELRGLAYANRSAALYKLNMYKECIEDIDLALGNTYPPAQRPSLLHRKKRATQMLGKSKVPEYHEPTPSIPGKARNRHTPHAHCVKQVEVGIDEYSRRRVLATTEIPAGQFISVETSMVNVVSGKSDLYHCHHCVNVCYNPIPCLTCTQVVYCGEKCGAEAWYDYHQYECNILSPLKQWVGYCKSLLLGVKMAFLANLQTFCNDFTQYLLPMENIVNKDIAKDNMFLALATSVIYYFIRDFTHFFSKKNIGASNFDDQFKDDLFRYLHMAYVFSAEITEAKPIFGDDPQLPYEVVDIEKQSFGLGIYPFFMHFRHSCSPNVVINYYGSKMVLRTTRKRLKGEELFVSYGPHYYYHEQSDRRNFIWRLFYYQCRCLACVDEMPIMALFEDEVRSENYVTVAANAKRCFLEGSVEIKAALMALLDAIDTEFTMEKYFYTTALWYHYDLVANRRRVP</sequence>
<evidence type="ECO:0000313" key="10">
    <source>
        <dbReference type="EMBL" id="KAJ3645429.1"/>
    </source>
</evidence>
<dbReference type="Gene3D" id="2.170.270.10">
    <property type="entry name" value="SET domain"/>
    <property type="match status" value="1"/>
</dbReference>
<evidence type="ECO:0000256" key="2">
    <source>
        <dbReference type="ARBA" id="ARBA00022679"/>
    </source>
</evidence>
<dbReference type="GO" id="GO:0008757">
    <property type="term" value="F:S-adenosylmethionine-dependent methyltransferase activity"/>
    <property type="evidence" value="ECO:0007669"/>
    <property type="project" value="UniProtKB-ARBA"/>
</dbReference>
<evidence type="ECO:0000256" key="6">
    <source>
        <dbReference type="ARBA" id="ARBA00022833"/>
    </source>
</evidence>
<evidence type="ECO:0000256" key="3">
    <source>
        <dbReference type="ARBA" id="ARBA00022691"/>
    </source>
</evidence>
<accession>A0AA38M761</accession>
<proteinExistence type="predicted"/>
<dbReference type="AlphaFoldDB" id="A0AA38M761"/>
<keyword evidence="6" id="KW-0862">Zinc</keyword>
<dbReference type="EMBL" id="JALNTZ010000007">
    <property type="protein sequence ID" value="KAJ3645429.1"/>
    <property type="molecule type" value="Genomic_DNA"/>
</dbReference>
<evidence type="ECO:0000256" key="4">
    <source>
        <dbReference type="ARBA" id="ARBA00022723"/>
    </source>
</evidence>
<dbReference type="Proteomes" id="UP001168821">
    <property type="component" value="Unassembled WGS sequence"/>
</dbReference>
<dbReference type="PROSITE" id="PS50865">
    <property type="entry name" value="ZF_MYND_2"/>
    <property type="match status" value="1"/>
</dbReference>
<dbReference type="InterPro" id="IPR001214">
    <property type="entry name" value="SET_dom"/>
</dbReference>
<keyword evidence="3" id="KW-0949">S-adenosyl-L-methionine</keyword>
<dbReference type="GO" id="GO:0005634">
    <property type="term" value="C:nucleus"/>
    <property type="evidence" value="ECO:0007669"/>
    <property type="project" value="TreeGrafter"/>
</dbReference>
<dbReference type="Gene3D" id="6.10.140.2220">
    <property type="match status" value="1"/>
</dbReference>
<dbReference type="Gene3D" id="1.25.40.10">
    <property type="entry name" value="Tetratricopeptide repeat domain"/>
    <property type="match status" value="1"/>
</dbReference>
<dbReference type="GO" id="GO:0005737">
    <property type="term" value="C:cytoplasm"/>
    <property type="evidence" value="ECO:0007669"/>
    <property type="project" value="TreeGrafter"/>
</dbReference>
<feature type="domain" description="MYND-type" evidence="9">
    <location>
        <begin position="243"/>
        <end position="282"/>
    </location>
</feature>
<keyword evidence="5 7" id="KW-0863">Zinc-finger</keyword>
<gene>
    <name evidence="10" type="ORF">Zmor_023087</name>
</gene>
<dbReference type="GO" id="GO:0008170">
    <property type="term" value="F:N-methyltransferase activity"/>
    <property type="evidence" value="ECO:0007669"/>
    <property type="project" value="UniProtKB-ARBA"/>
</dbReference>
<dbReference type="Gene3D" id="1.10.220.160">
    <property type="match status" value="1"/>
</dbReference>
<keyword evidence="2" id="KW-0808">Transferase</keyword>
<feature type="domain" description="SET" evidence="8">
    <location>
        <begin position="198"/>
        <end position="461"/>
    </location>
</feature>
<evidence type="ECO:0000256" key="7">
    <source>
        <dbReference type="PROSITE-ProRule" id="PRU00134"/>
    </source>
</evidence>
<dbReference type="GO" id="GO:0008276">
    <property type="term" value="F:protein methyltransferase activity"/>
    <property type="evidence" value="ECO:0007669"/>
    <property type="project" value="UniProtKB-ARBA"/>
</dbReference>
<dbReference type="PROSITE" id="PS50280">
    <property type="entry name" value="SET"/>
    <property type="match status" value="1"/>
</dbReference>
<dbReference type="InterPro" id="IPR046341">
    <property type="entry name" value="SET_dom_sf"/>
</dbReference>
<protein>
    <recommendedName>
        <fullName evidence="12">SET and MYND domain-containing protein 4</fullName>
    </recommendedName>
</protein>
<dbReference type="GO" id="GO:0008270">
    <property type="term" value="F:zinc ion binding"/>
    <property type="evidence" value="ECO:0007669"/>
    <property type="project" value="UniProtKB-KW"/>
</dbReference>
<evidence type="ECO:0000259" key="8">
    <source>
        <dbReference type="PROSITE" id="PS50280"/>
    </source>
</evidence>
<dbReference type="SUPFAM" id="SSF82199">
    <property type="entry name" value="SET domain"/>
    <property type="match status" value="1"/>
</dbReference>
<name>A0AA38M761_9CUCU</name>
<evidence type="ECO:0008006" key="12">
    <source>
        <dbReference type="Google" id="ProtNLM"/>
    </source>
</evidence>
<keyword evidence="1" id="KW-0489">Methyltransferase</keyword>